<dbReference type="Proteomes" id="UP001278766">
    <property type="component" value="Unassembled WGS sequence"/>
</dbReference>
<evidence type="ECO:0000259" key="7">
    <source>
        <dbReference type="PROSITE" id="PS50071"/>
    </source>
</evidence>
<keyword evidence="1 5" id="KW-0238">DNA-binding</keyword>
<feature type="domain" description="Homeobox" evidence="7">
    <location>
        <begin position="175"/>
        <end position="238"/>
    </location>
</feature>
<dbReference type="SMART" id="SM00355">
    <property type="entry name" value="ZnF_C2H2"/>
    <property type="match status" value="3"/>
</dbReference>
<feature type="domain" description="HTH CENPB-type" evidence="9">
    <location>
        <begin position="752"/>
        <end position="826"/>
    </location>
</feature>
<sequence>MEFVNWDQADPAPIPGVEMLSSAGQQLDDIDLALANVDGDDFSFWALQHFENNVSPTMNANEEIPMPTDRSTRTFEDHLEMAEAPCHNCQLGGYQCKRIPEGQYKGYCTSCVALRCECSFGLACAFPSNPWPVMGDHPRMLREEKHCEAHQSSSAADLPGLTSTSGADNACPNEGPKTKAGARFSRESVKILKNWLSTHSKHPYPNDEEKEMLQKQTGLSKTQITNWLANTRRRNKNAVTHRSTSPGVRSWANPIDIPQRRRTPGSLEHMNPLQRWQHSPPENEPASVTAIARAVNSASSVSSGLNSPYSANFTDDGSGRSLCDSNISSANTSRSHSSASAYSYGSRGSFGSGGSIPRGRRRRRRKAPAAATTTHTGPAKTFQCTFCTETFRTKHDWQRHEKSLHLSLERWVCSPNGPQAFNPENGQMSCVFCGDPNPDEAHIDNHNYSACQERTLGERTFYRKDHLRQHLKLVHGTNFTSWSMEQWKATTPEIRSRCGFCGTVMDTWSIRIDHLAAHFKDGKSMKDWKGDWGFDLPVLDMVENSIPPYLIHDERNSPNPYEASRPSVASARHAFDLIKSELTFYVDDWCEREGKPPTDEELQRAACTLIYDVEEVSGATENPKASWLRDLIFSSDSLAQEARWTKVKGIDCWQQLKINGKTNIFELDPMENELHEYVKARRLLGLTAMDGELQAEACKIIRRMEDNSNHVVQFLVRLAESSTEWLADFRQRAHLPRSEDLADPGKRSKDPTTIDSTVHNFSRLEFELAEYVRVERTLGVEPTDADLQKQARMIIYEFDDAWNQTAADDPIWLSAFKQRHMAASATSNPWGNAPLPIATTAELWWPSAVAPKRGSFGRAPSPFSTGSGSGSDSGTGASQTVPHKTGISVFNLSDANCYHRLARELKKWVASVMSPNNPNCHVPSDEELQHQSRWIIYEDDDPWNQTAADNFEWLRRFKRDVGLLTDPTLPGLPNTPAWNMAQGGSGFSPPYVFPSAARATQIPLPAIPTTTTTAAATNPTPSTATASAGPGLINVAVCEGAKPIPTAGATANRFMCGLGDPKRHEPPAVVFCSRELERDLADFVTGAVLVGGAAGFPTNEAVRERARRFLNAQKTPADDEVLLGRFAEVMRRRLGLGLGQQQQQQTGLSGDGNVDGTGGLGLGVGMATVPASTEMDFSAPSGMNALDVEDMQMDFDFGDLGDFMGVATGGMPMDQL</sequence>
<dbReference type="GeneID" id="87837633"/>
<evidence type="ECO:0000313" key="11">
    <source>
        <dbReference type="Proteomes" id="UP001278766"/>
    </source>
</evidence>
<dbReference type="GO" id="GO:0006355">
    <property type="term" value="P:regulation of DNA-templated transcription"/>
    <property type="evidence" value="ECO:0007669"/>
    <property type="project" value="InterPro"/>
</dbReference>
<evidence type="ECO:0000256" key="6">
    <source>
        <dbReference type="SAM" id="MobiDB-lite"/>
    </source>
</evidence>
<evidence type="ECO:0000256" key="1">
    <source>
        <dbReference type="ARBA" id="ARBA00023125"/>
    </source>
</evidence>
<dbReference type="SUPFAM" id="SSF46689">
    <property type="entry name" value="Homeodomain-like"/>
    <property type="match status" value="1"/>
</dbReference>
<feature type="compositionally biased region" description="Low complexity" evidence="6">
    <location>
        <begin position="325"/>
        <end position="347"/>
    </location>
</feature>
<protein>
    <submittedName>
        <fullName evidence="10">C2H2 transcription factor</fullName>
    </submittedName>
</protein>
<keyword evidence="2 5" id="KW-0371">Homeobox</keyword>
<dbReference type="GO" id="GO:0008270">
    <property type="term" value="F:zinc ion binding"/>
    <property type="evidence" value="ECO:0007669"/>
    <property type="project" value="UniProtKB-KW"/>
</dbReference>
<evidence type="ECO:0000256" key="2">
    <source>
        <dbReference type="ARBA" id="ARBA00023155"/>
    </source>
</evidence>
<dbReference type="Pfam" id="PF03221">
    <property type="entry name" value="HTH_Tnp_Tc5"/>
    <property type="match status" value="1"/>
</dbReference>
<feature type="region of interest" description="Disordered" evidence="6">
    <location>
        <begin position="856"/>
        <end position="880"/>
    </location>
</feature>
<feature type="region of interest" description="Disordered" evidence="6">
    <location>
        <begin position="153"/>
        <end position="181"/>
    </location>
</feature>
<evidence type="ECO:0000259" key="8">
    <source>
        <dbReference type="PROSITE" id="PS50157"/>
    </source>
</evidence>
<feature type="DNA-binding region" description="Homeobox" evidence="5">
    <location>
        <begin position="177"/>
        <end position="239"/>
    </location>
</feature>
<evidence type="ECO:0000256" key="5">
    <source>
        <dbReference type="PROSITE-ProRule" id="PRU00108"/>
    </source>
</evidence>
<dbReference type="SMART" id="SM00389">
    <property type="entry name" value="HOX"/>
    <property type="match status" value="1"/>
</dbReference>
<accession>A0AAE0LRL2</accession>
<dbReference type="Pfam" id="PF05920">
    <property type="entry name" value="Homeobox_KN"/>
    <property type="match status" value="1"/>
</dbReference>
<dbReference type="PROSITE" id="PS51253">
    <property type="entry name" value="HTH_CENPB"/>
    <property type="match status" value="1"/>
</dbReference>
<proteinExistence type="predicted"/>
<keyword evidence="4" id="KW-0863">Zinc-finger</keyword>
<dbReference type="PANTHER" id="PTHR11850">
    <property type="entry name" value="HOMEOBOX PROTEIN TRANSCRIPTION FACTORS"/>
    <property type="match status" value="1"/>
</dbReference>
<comment type="subcellular location">
    <subcellularLocation>
        <location evidence="5">Nucleus</location>
    </subcellularLocation>
</comment>
<dbReference type="PROSITE" id="PS00028">
    <property type="entry name" value="ZINC_FINGER_C2H2_1"/>
    <property type="match status" value="1"/>
</dbReference>
<feature type="compositionally biased region" description="Polar residues" evidence="6">
    <location>
        <begin position="237"/>
        <end position="247"/>
    </location>
</feature>
<dbReference type="InterPro" id="IPR013087">
    <property type="entry name" value="Znf_C2H2_type"/>
</dbReference>
<evidence type="ECO:0000313" key="10">
    <source>
        <dbReference type="EMBL" id="KAK3294917.1"/>
    </source>
</evidence>
<dbReference type="InterPro" id="IPR050224">
    <property type="entry name" value="TALE_homeobox"/>
</dbReference>
<keyword evidence="4" id="KW-0479">Metal-binding</keyword>
<dbReference type="InterPro" id="IPR006600">
    <property type="entry name" value="HTH_CenpB_DNA-bd_dom"/>
</dbReference>
<reference evidence="10" key="2">
    <citation type="submission" date="2023-06" db="EMBL/GenBank/DDBJ databases">
        <authorList>
            <consortium name="Lawrence Berkeley National Laboratory"/>
            <person name="Haridas S."/>
            <person name="Hensen N."/>
            <person name="Bonometti L."/>
            <person name="Westerberg I."/>
            <person name="Brannstrom I.O."/>
            <person name="Guillou S."/>
            <person name="Cros-Aarteil S."/>
            <person name="Calhoun S."/>
            <person name="Kuo A."/>
            <person name="Mondo S."/>
            <person name="Pangilinan J."/>
            <person name="Riley R."/>
            <person name="Labutti K."/>
            <person name="Andreopoulos B."/>
            <person name="Lipzen A."/>
            <person name="Chen C."/>
            <person name="Yanf M."/>
            <person name="Daum C."/>
            <person name="Ng V."/>
            <person name="Clum A."/>
            <person name="Steindorff A."/>
            <person name="Ohm R."/>
            <person name="Martin F."/>
            <person name="Silar P."/>
            <person name="Natvig D."/>
            <person name="Lalanne C."/>
            <person name="Gautier V."/>
            <person name="Ament-Velasquez S.L."/>
            <person name="Kruys A."/>
            <person name="Hutchinson M.I."/>
            <person name="Powell A.J."/>
            <person name="Barry K."/>
            <person name="Miller A.N."/>
            <person name="Grigoriev I.V."/>
            <person name="Debuchy R."/>
            <person name="Gladieux P."/>
            <person name="Thoren M.H."/>
            <person name="Johannesson H."/>
        </authorList>
    </citation>
    <scope>NUCLEOTIDE SEQUENCE</scope>
    <source>
        <strain evidence="10">CBS 168.71</strain>
    </source>
</reference>
<name>A0AAE0LRL2_9PEZI</name>
<keyword evidence="11" id="KW-1185">Reference proteome</keyword>
<keyword evidence="3 5" id="KW-0539">Nucleus</keyword>
<dbReference type="PROSITE" id="PS50157">
    <property type="entry name" value="ZINC_FINGER_C2H2_2"/>
    <property type="match status" value="1"/>
</dbReference>
<reference evidence="10" key="1">
    <citation type="journal article" date="2023" name="Mol. Phylogenet. Evol.">
        <title>Genome-scale phylogeny and comparative genomics of the fungal order Sordariales.</title>
        <authorList>
            <person name="Hensen N."/>
            <person name="Bonometti L."/>
            <person name="Westerberg I."/>
            <person name="Brannstrom I.O."/>
            <person name="Guillou S."/>
            <person name="Cros-Aarteil S."/>
            <person name="Calhoun S."/>
            <person name="Haridas S."/>
            <person name="Kuo A."/>
            <person name="Mondo S."/>
            <person name="Pangilinan J."/>
            <person name="Riley R."/>
            <person name="LaButti K."/>
            <person name="Andreopoulos B."/>
            <person name="Lipzen A."/>
            <person name="Chen C."/>
            <person name="Yan M."/>
            <person name="Daum C."/>
            <person name="Ng V."/>
            <person name="Clum A."/>
            <person name="Steindorff A."/>
            <person name="Ohm R.A."/>
            <person name="Martin F."/>
            <person name="Silar P."/>
            <person name="Natvig D.O."/>
            <person name="Lalanne C."/>
            <person name="Gautier V."/>
            <person name="Ament-Velasquez S.L."/>
            <person name="Kruys A."/>
            <person name="Hutchinson M.I."/>
            <person name="Powell A.J."/>
            <person name="Barry K."/>
            <person name="Miller A.N."/>
            <person name="Grigoriev I.V."/>
            <person name="Debuchy R."/>
            <person name="Gladieux P."/>
            <person name="Hiltunen Thoren M."/>
            <person name="Johannesson H."/>
        </authorList>
    </citation>
    <scope>NUCLEOTIDE SEQUENCE</scope>
    <source>
        <strain evidence="10">CBS 168.71</strain>
    </source>
</reference>
<dbReference type="InterPro" id="IPR009057">
    <property type="entry name" value="Homeodomain-like_sf"/>
</dbReference>
<dbReference type="PROSITE" id="PS50071">
    <property type="entry name" value="HOMEOBOX_2"/>
    <property type="match status" value="1"/>
</dbReference>
<organism evidence="10 11">
    <name type="scientific">Chaetomium fimeti</name>
    <dbReference type="NCBI Taxonomy" id="1854472"/>
    <lineage>
        <taxon>Eukaryota</taxon>
        <taxon>Fungi</taxon>
        <taxon>Dikarya</taxon>
        <taxon>Ascomycota</taxon>
        <taxon>Pezizomycotina</taxon>
        <taxon>Sordariomycetes</taxon>
        <taxon>Sordariomycetidae</taxon>
        <taxon>Sordariales</taxon>
        <taxon>Chaetomiaceae</taxon>
        <taxon>Chaetomium</taxon>
    </lineage>
</organism>
<comment type="caution">
    <text evidence="10">The sequence shown here is derived from an EMBL/GenBank/DDBJ whole genome shotgun (WGS) entry which is preliminary data.</text>
</comment>
<feature type="region of interest" description="Disordered" evidence="6">
    <location>
        <begin position="233"/>
        <end position="287"/>
    </location>
</feature>
<dbReference type="RefSeq" id="XP_062658431.1">
    <property type="nucleotide sequence ID" value="XM_062800685.1"/>
</dbReference>
<evidence type="ECO:0000256" key="4">
    <source>
        <dbReference type="PROSITE-ProRule" id="PRU00042"/>
    </source>
</evidence>
<feature type="region of interest" description="Disordered" evidence="6">
    <location>
        <begin position="325"/>
        <end position="376"/>
    </location>
</feature>
<feature type="compositionally biased region" description="Polar residues" evidence="6">
    <location>
        <begin position="153"/>
        <end position="167"/>
    </location>
</feature>
<dbReference type="InterPro" id="IPR008422">
    <property type="entry name" value="KN_HD"/>
</dbReference>
<keyword evidence="4" id="KW-0862">Zinc</keyword>
<dbReference type="EMBL" id="JAUEPN010000005">
    <property type="protein sequence ID" value="KAK3294917.1"/>
    <property type="molecule type" value="Genomic_DNA"/>
</dbReference>
<feature type="compositionally biased region" description="Basic residues" evidence="6">
    <location>
        <begin position="358"/>
        <end position="367"/>
    </location>
</feature>
<dbReference type="CDD" id="cd00086">
    <property type="entry name" value="homeodomain"/>
    <property type="match status" value="1"/>
</dbReference>
<evidence type="ECO:0000259" key="9">
    <source>
        <dbReference type="PROSITE" id="PS51253"/>
    </source>
</evidence>
<gene>
    <name evidence="10" type="ORF">B0H64DRAFT_325134</name>
</gene>
<dbReference type="Gene3D" id="1.10.10.60">
    <property type="entry name" value="Homeodomain-like"/>
    <property type="match status" value="1"/>
</dbReference>
<dbReference type="AlphaFoldDB" id="A0AAE0LRL2"/>
<dbReference type="GO" id="GO:0005634">
    <property type="term" value="C:nucleus"/>
    <property type="evidence" value="ECO:0007669"/>
    <property type="project" value="UniProtKB-SubCell"/>
</dbReference>
<dbReference type="InterPro" id="IPR001356">
    <property type="entry name" value="HD"/>
</dbReference>
<dbReference type="GO" id="GO:0003677">
    <property type="term" value="F:DNA binding"/>
    <property type="evidence" value="ECO:0007669"/>
    <property type="project" value="UniProtKB-UniRule"/>
</dbReference>
<feature type="domain" description="C2H2-type" evidence="8">
    <location>
        <begin position="382"/>
        <end position="410"/>
    </location>
</feature>
<evidence type="ECO:0000256" key="3">
    <source>
        <dbReference type="ARBA" id="ARBA00023242"/>
    </source>
</evidence>